<evidence type="ECO:0000256" key="1">
    <source>
        <dbReference type="SAM" id="MobiDB-lite"/>
    </source>
</evidence>
<dbReference type="EMBL" id="KK100469">
    <property type="protein sequence ID" value="KIZ05688.1"/>
    <property type="molecule type" value="Genomic_DNA"/>
</dbReference>
<keyword evidence="3" id="KW-1185">Reference proteome</keyword>
<name>A0A0D2K5R9_9CHLO</name>
<gene>
    <name evidence="2" type="ORF">MNEG_2265</name>
</gene>
<evidence type="ECO:0000313" key="2">
    <source>
        <dbReference type="EMBL" id="KIZ05688.1"/>
    </source>
</evidence>
<feature type="region of interest" description="Disordered" evidence="1">
    <location>
        <begin position="18"/>
        <end position="67"/>
    </location>
</feature>
<accession>A0A0D2K5R9</accession>
<organism evidence="2 3">
    <name type="scientific">Monoraphidium neglectum</name>
    <dbReference type="NCBI Taxonomy" id="145388"/>
    <lineage>
        <taxon>Eukaryota</taxon>
        <taxon>Viridiplantae</taxon>
        <taxon>Chlorophyta</taxon>
        <taxon>core chlorophytes</taxon>
        <taxon>Chlorophyceae</taxon>
        <taxon>CS clade</taxon>
        <taxon>Sphaeropleales</taxon>
        <taxon>Selenastraceae</taxon>
        <taxon>Monoraphidium</taxon>
    </lineage>
</organism>
<evidence type="ECO:0000313" key="3">
    <source>
        <dbReference type="Proteomes" id="UP000054498"/>
    </source>
</evidence>
<reference evidence="2 3" key="1">
    <citation type="journal article" date="2013" name="BMC Genomics">
        <title>Reconstruction of the lipid metabolism for the microalga Monoraphidium neglectum from its genome sequence reveals characteristics suitable for biofuel production.</title>
        <authorList>
            <person name="Bogen C."/>
            <person name="Al-Dilaimi A."/>
            <person name="Albersmeier A."/>
            <person name="Wichmann J."/>
            <person name="Grundmann M."/>
            <person name="Rupp O."/>
            <person name="Lauersen K.J."/>
            <person name="Blifernez-Klassen O."/>
            <person name="Kalinowski J."/>
            <person name="Goesmann A."/>
            <person name="Mussgnug J.H."/>
            <person name="Kruse O."/>
        </authorList>
    </citation>
    <scope>NUCLEOTIDE SEQUENCE [LARGE SCALE GENOMIC DNA]</scope>
    <source>
        <strain evidence="2 3">SAG 48.87</strain>
    </source>
</reference>
<feature type="compositionally biased region" description="Low complexity" evidence="1">
    <location>
        <begin position="27"/>
        <end position="38"/>
    </location>
</feature>
<dbReference type="RefSeq" id="XP_013904707.1">
    <property type="nucleotide sequence ID" value="XM_014049253.1"/>
</dbReference>
<feature type="non-terminal residue" evidence="2">
    <location>
        <position position="129"/>
    </location>
</feature>
<dbReference type="OrthoDB" id="185493at2759"/>
<proteinExistence type="predicted"/>
<sequence>MAPFNVCSSSHPSHVIPAGAHVHPSFGTTAHAASASDSAGGGGGGPRSSNSARNGGAGAGGNGAGGLAAAPVQQQFVVARDGRVGGPLPSVDMPLNQFEVSLEEVLHHRYLTLYNRRVKFTSPGRDPSH</sequence>
<dbReference type="Proteomes" id="UP000054498">
    <property type="component" value="Unassembled WGS sequence"/>
</dbReference>
<dbReference type="AlphaFoldDB" id="A0A0D2K5R9"/>
<protein>
    <submittedName>
        <fullName evidence="2">Uncharacterized protein</fullName>
    </submittedName>
</protein>
<feature type="compositionally biased region" description="Gly residues" evidence="1">
    <location>
        <begin position="55"/>
        <end position="66"/>
    </location>
</feature>
<dbReference type="KEGG" id="mng:MNEG_2265"/>
<dbReference type="GeneID" id="25735143"/>